<organism evidence="3 4">
    <name type="scientific">Halobaculum marinum</name>
    <dbReference type="NCBI Taxonomy" id="3031996"/>
    <lineage>
        <taxon>Archaea</taxon>
        <taxon>Methanobacteriati</taxon>
        <taxon>Methanobacteriota</taxon>
        <taxon>Stenosarchaea group</taxon>
        <taxon>Halobacteria</taxon>
        <taxon>Halobacteriales</taxon>
        <taxon>Haloferacaceae</taxon>
        <taxon>Halobaculum</taxon>
    </lineage>
</organism>
<dbReference type="EMBL" id="JBHTAG010000002">
    <property type="protein sequence ID" value="MFC7097104.1"/>
    <property type="molecule type" value="Genomic_DNA"/>
</dbReference>
<feature type="domain" description="SHOCT" evidence="2">
    <location>
        <begin position="88"/>
        <end position="113"/>
    </location>
</feature>
<dbReference type="GeneID" id="79268997"/>
<keyword evidence="1" id="KW-1133">Transmembrane helix</keyword>
<dbReference type="Pfam" id="PF09851">
    <property type="entry name" value="SHOCT"/>
    <property type="match status" value="1"/>
</dbReference>
<dbReference type="Proteomes" id="UP001596388">
    <property type="component" value="Unassembled WGS sequence"/>
</dbReference>
<feature type="transmembrane region" description="Helical" evidence="1">
    <location>
        <begin position="12"/>
        <end position="33"/>
    </location>
</feature>
<protein>
    <submittedName>
        <fullName evidence="3">SHOCT domain-containing protein</fullName>
    </submittedName>
</protein>
<evidence type="ECO:0000259" key="2">
    <source>
        <dbReference type="Pfam" id="PF09851"/>
    </source>
</evidence>
<dbReference type="RefSeq" id="WP_276238418.1">
    <property type="nucleotide sequence ID" value="NZ_CP119989.1"/>
</dbReference>
<evidence type="ECO:0000313" key="3">
    <source>
        <dbReference type="EMBL" id="MFC7097104.1"/>
    </source>
</evidence>
<sequence>MTQTDTLTRPLVIVLAVIVLLPLLGMTMMMPMMGLWGWGQMGGTGMWGATGSWLWLGMWLVPLVLLVGGGYVVYTTLGRNADESSDPAIEELRAAYARGDLSDEEFDRRRERLSRSE</sequence>
<accession>A0ABD5WU29</accession>
<evidence type="ECO:0000256" key="1">
    <source>
        <dbReference type="SAM" id="Phobius"/>
    </source>
</evidence>
<keyword evidence="1" id="KW-0812">Transmembrane</keyword>
<comment type="caution">
    <text evidence="3">The sequence shown here is derived from an EMBL/GenBank/DDBJ whole genome shotgun (WGS) entry which is preliminary data.</text>
</comment>
<proteinExistence type="predicted"/>
<reference evidence="3 4" key="1">
    <citation type="journal article" date="2019" name="Int. J. Syst. Evol. Microbiol.">
        <title>The Global Catalogue of Microorganisms (GCM) 10K type strain sequencing project: providing services to taxonomists for standard genome sequencing and annotation.</title>
        <authorList>
            <consortium name="The Broad Institute Genomics Platform"/>
            <consortium name="The Broad Institute Genome Sequencing Center for Infectious Disease"/>
            <person name="Wu L."/>
            <person name="Ma J."/>
        </authorList>
    </citation>
    <scope>NUCLEOTIDE SEQUENCE [LARGE SCALE GENOMIC DNA]</scope>
    <source>
        <strain evidence="3 4">DT55</strain>
    </source>
</reference>
<dbReference type="InterPro" id="IPR018649">
    <property type="entry name" value="SHOCT"/>
</dbReference>
<name>A0ABD5WU29_9EURY</name>
<evidence type="ECO:0000313" key="4">
    <source>
        <dbReference type="Proteomes" id="UP001596388"/>
    </source>
</evidence>
<keyword evidence="1" id="KW-0472">Membrane</keyword>
<feature type="transmembrane region" description="Helical" evidence="1">
    <location>
        <begin position="53"/>
        <end position="74"/>
    </location>
</feature>
<keyword evidence="4" id="KW-1185">Reference proteome</keyword>
<dbReference type="AlphaFoldDB" id="A0ABD5WU29"/>
<gene>
    <name evidence="3" type="ORF">ACFQKD_07280</name>
</gene>